<proteinExistence type="predicted"/>
<dbReference type="Proteomes" id="UP000813444">
    <property type="component" value="Unassembled WGS sequence"/>
</dbReference>
<dbReference type="GO" id="GO:0016616">
    <property type="term" value="F:oxidoreductase activity, acting on the CH-OH group of donors, NAD or NADP as acceptor"/>
    <property type="evidence" value="ECO:0007669"/>
    <property type="project" value="TreeGrafter"/>
</dbReference>
<accession>A0A8K0SGU6</accession>
<dbReference type="Gene3D" id="3.40.50.720">
    <property type="entry name" value="NAD(P)-binding Rossmann-like Domain"/>
    <property type="match status" value="1"/>
</dbReference>
<dbReference type="OrthoDB" id="5296at2759"/>
<organism evidence="1 2">
    <name type="scientific">Stachybotrys elegans</name>
    <dbReference type="NCBI Taxonomy" id="80388"/>
    <lineage>
        <taxon>Eukaryota</taxon>
        <taxon>Fungi</taxon>
        <taxon>Dikarya</taxon>
        <taxon>Ascomycota</taxon>
        <taxon>Pezizomycotina</taxon>
        <taxon>Sordariomycetes</taxon>
        <taxon>Hypocreomycetidae</taxon>
        <taxon>Hypocreales</taxon>
        <taxon>Stachybotryaceae</taxon>
        <taxon>Stachybotrys</taxon>
    </lineage>
</organism>
<gene>
    <name evidence="1" type="ORF">B0I35DRAFT_89865</name>
</gene>
<comment type="caution">
    <text evidence="1">The sequence shown here is derived from an EMBL/GenBank/DDBJ whole genome shotgun (WGS) entry which is preliminary data.</text>
</comment>
<sequence>MPSWVVTGASRGIGLEFVKQLSDESQNVVFALVRSPPNAELAGLAASRANVHIVMADIAHHESVGRAASKVGELTGGKLDVLINNACHPGLPSKFYPTSTFLGKEAELQEEIGASVGVNVLGTMYCINHFLPLIRKGEHKKIIYITSGSGDMGFTRQVGVTATVGYGMSKAGMMLVMAKYAAELEVEGIKTLSLSPGWVATDLTRGLLTSPEILDVALKMMQKANPDVKGMMSPEESVRMQLKVIEGLTMEQSGMVLSHHGDENNWV</sequence>
<dbReference type="PANTHER" id="PTHR45458:SF3">
    <property type="entry name" value="CHAIN DEHYDROGENASE (ATSC), PUTATIVE-RELATED"/>
    <property type="match status" value="1"/>
</dbReference>
<dbReference type="PANTHER" id="PTHR45458">
    <property type="entry name" value="SHORT-CHAIN DEHYDROGENASE/REDUCTASE SDR"/>
    <property type="match status" value="1"/>
</dbReference>
<dbReference type="Pfam" id="PF00106">
    <property type="entry name" value="adh_short"/>
    <property type="match status" value="1"/>
</dbReference>
<evidence type="ECO:0000313" key="2">
    <source>
        <dbReference type="Proteomes" id="UP000813444"/>
    </source>
</evidence>
<dbReference type="InterPro" id="IPR036291">
    <property type="entry name" value="NAD(P)-bd_dom_sf"/>
</dbReference>
<dbReference type="CDD" id="cd05325">
    <property type="entry name" value="carb_red_sniffer_like_SDR_c"/>
    <property type="match status" value="1"/>
</dbReference>
<dbReference type="EMBL" id="JAGPNK010000014">
    <property type="protein sequence ID" value="KAH7308973.1"/>
    <property type="molecule type" value="Genomic_DNA"/>
</dbReference>
<dbReference type="AlphaFoldDB" id="A0A8K0SGU6"/>
<protein>
    <submittedName>
        <fullName evidence="1">Short-chain dehydrogenase</fullName>
    </submittedName>
</protein>
<reference evidence="1" key="1">
    <citation type="journal article" date="2021" name="Nat. Commun.">
        <title>Genetic determinants of endophytism in the Arabidopsis root mycobiome.</title>
        <authorList>
            <person name="Mesny F."/>
            <person name="Miyauchi S."/>
            <person name="Thiergart T."/>
            <person name="Pickel B."/>
            <person name="Atanasova L."/>
            <person name="Karlsson M."/>
            <person name="Huettel B."/>
            <person name="Barry K.W."/>
            <person name="Haridas S."/>
            <person name="Chen C."/>
            <person name="Bauer D."/>
            <person name="Andreopoulos W."/>
            <person name="Pangilinan J."/>
            <person name="LaButti K."/>
            <person name="Riley R."/>
            <person name="Lipzen A."/>
            <person name="Clum A."/>
            <person name="Drula E."/>
            <person name="Henrissat B."/>
            <person name="Kohler A."/>
            <person name="Grigoriev I.V."/>
            <person name="Martin F.M."/>
            <person name="Hacquard S."/>
        </authorList>
    </citation>
    <scope>NUCLEOTIDE SEQUENCE</scope>
    <source>
        <strain evidence="1">MPI-CAGE-CH-0235</strain>
    </source>
</reference>
<name>A0A8K0SGU6_9HYPO</name>
<dbReference type="SUPFAM" id="SSF51735">
    <property type="entry name" value="NAD(P)-binding Rossmann-fold domains"/>
    <property type="match status" value="1"/>
</dbReference>
<evidence type="ECO:0000313" key="1">
    <source>
        <dbReference type="EMBL" id="KAH7308973.1"/>
    </source>
</evidence>
<keyword evidence="2" id="KW-1185">Reference proteome</keyword>
<dbReference type="InterPro" id="IPR002347">
    <property type="entry name" value="SDR_fam"/>
</dbReference>
<dbReference type="InterPro" id="IPR052184">
    <property type="entry name" value="SDR_enzymes"/>
</dbReference>
<dbReference type="PRINTS" id="PR00081">
    <property type="entry name" value="GDHRDH"/>
</dbReference>